<organism evidence="3 4">
    <name type="scientific">Aureococcus anophagefferens</name>
    <name type="common">Harmful bloom alga</name>
    <dbReference type="NCBI Taxonomy" id="44056"/>
    <lineage>
        <taxon>Eukaryota</taxon>
        <taxon>Sar</taxon>
        <taxon>Stramenopiles</taxon>
        <taxon>Ochrophyta</taxon>
        <taxon>Pelagophyceae</taxon>
        <taxon>Pelagomonadales</taxon>
        <taxon>Pelagomonadaceae</taxon>
        <taxon>Aureococcus</taxon>
    </lineage>
</organism>
<evidence type="ECO:0000259" key="2">
    <source>
        <dbReference type="Pfam" id="PF21787"/>
    </source>
</evidence>
<evidence type="ECO:0000256" key="1">
    <source>
        <dbReference type="SAM" id="Phobius"/>
    </source>
</evidence>
<accession>A0ABR1G4M0</accession>
<gene>
    <name evidence="3" type="ORF">SO694_00081143</name>
</gene>
<evidence type="ECO:0000313" key="3">
    <source>
        <dbReference type="EMBL" id="KAK7248195.1"/>
    </source>
</evidence>
<feature type="transmembrane region" description="Helical" evidence="1">
    <location>
        <begin position="21"/>
        <end position="38"/>
    </location>
</feature>
<name>A0ABR1G4M0_AURAN</name>
<dbReference type="Proteomes" id="UP001363151">
    <property type="component" value="Unassembled WGS sequence"/>
</dbReference>
<keyword evidence="4" id="KW-1185">Reference proteome</keyword>
<feature type="domain" description="Transposable element P transposase-like RNase H" evidence="2">
    <location>
        <begin position="10"/>
        <end position="86"/>
    </location>
</feature>
<proteinExistence type="predicted"/>
<keyword evidence="1" id="KW-0812">Transmembrane</keyword>
<comment type="caution">
    <text evidence="3">The sequence shown here is derived from an EMBL/GenBank/DDBJ whole genome shotgun (WGS) entry which is preliminary data.</text>
</comment>
<dbReference type="Pfam" id="PF21787">
    <property type="entry name" value="TNP-like_RNaseH_N"/>
    <property type="match status" value="1"/>
</dbReference>
<dbReference type="InterPro" id="IPR048365">
    <property type="entry name" value="TNP-like_RNaseH_N"/>
</dbReference>
<sequence length="140" mass="15558">MAKSIVEGEKEAKLPEVAKHYLVFYFVGLGVSDFAFPVGRFGLKSITAPGLGCMLRNLIFHLDLKSFIVVATACDGASENRTLMQMMMTRPAADYANGVGSAFNVEWPFDTSTKVAMKHPTRGWDYPIFMLSDMPHFVKK</sequence>
<dbReference type="EMBL" id="JBBJCI010000119">
    <property type="protein sequence ID" value="KAK7248195.1"/>
    <property type="molecule type" value="Genomic_DNA"/>
</dbReference>
<protein>
    <recommendedName>
        <fullName evidence="2">Transposable element P transposase-like RNase H domain-containing protein</fullName>
    </recommendedName>
</protein>
<evidence type="ECO:0000313" key="4">
    <source>
        <dbReference type="Proteomes" id="UP001363151"/>
    </source>
</evidence>
<reference evidence="3 4" key="1">
    <citation type="submission" date="2024-03" db="EMBL/GenBank/DDBJ databases">
        <title>Aureococcus anophagefferens CCMP1851 and Kratosvirus quantuckense: Draft genome of a second virus-susceptible host strain in the model system.</title>
        <authorList>
            <person name="Chase E."/>
            <person name="Truchon A.R."/>
            <person name="Schepens W."/>
            <person name="Wilhelm S.W."/>
        </authorList>
    </citation>
    <scope>NUCLEOTIDE SEQUENCE [LARGE SCALE GENOMIC DNA]</scope>
    <source>
        <strain evidence="3 4">CCMP1851</strain>
    </source>
</reference>
<keyword evidence="1" id="KW-0472">Membrane</keyword>
<keyword evidence="1" id="KW-1133">Transmembrane helix</keyword>